<gene>
    <name evidence="1" type="ORF">QTN47_03025</name>
</gene>
<dbReference type="EMBL" id="JAULBC010000001">
    <property type="protein sequence ID" value="MEX6686447.1"/>
    <property type="molecule type" value="Genomic_DNA"/>
</dbReference>
<evidence type="ECO:0000313" key="2">
    <source>
        <dbReference type="Proteomes" id="UP001560573"/>
    </source>
</evidence>
<dbReference type="CDD" id="cd09598">
    <property type="entry name" value="M4_like"/>
    <property type="match status" value="1"/>
</dbReference>
<evidence type="ECO:0008006" key="3">
    <source>
        <dbReference type="Google" id="ProtNLM"/>
    </source>
</evidence>
<proteinExistence type="predicted"/>
<dbReference type="RefSeq" id="WP_369327842.1">
    <property type="nucleotide sequence ID" value="NZ_JAULBC010000001.1"/>
</dbReference>
<organism evidence="1 2">
    <name type="scientific">Danxiaibacter flavus</name>
    <dbReference type="NCBI Taxonomy" id="3049108"/>
    <lineage>
        <taxon>Bacteria</taxon>
        <taxon>Pseudomonadati</taxon>
        <taxon>Bacteroidota</taxon>
        <taxon>Chitinophagia</taxon>
        <taxon>Chitinophagales</taxon>
        <taxon>Chitinophagaceae</taxon>
        <taxon>Danxiaibacter</taxon>
    </lineage>
</organism>
<keyword evidence="2" id="KW-1185">Reference proteome</keyword>
<protein>
    <recommendedName>
        <fullName evidence="3">Peptidase M4</fullName>
    </recommendedName>
</protein>
<evidence type="ECO:0000313" key="1">
    <source>
        <dbReference type="EMBL" id="MEX6686447.1"/>
    </source>
</evidence>
<dbReference type="Proteomes" id="UP001560573">
    <property type="component" value="Unassembled WGS sequence"/>
</dbReference>
<dbReference type="SUPFAM" id="SSF55486">
    <property type="entry name" value="Metalloproteases ('zincins'), catalytic domain"/>
    <property type="match status" value="1"/>
</dbReference>
<comment type="caution">
    <text evidence="1">The sequence shown here is derived from an EMBL/GenBank/DDBJ whole genome shotgun (WGS) entry which is preliminary data.</text>
</comment>
<name>A0ABV3Z9A7_9BACT</name>
<reference evidence="1 2" key="1">
    <citation type="submission" date="2023-07" db="EMBL/GenBank/DDBJ databases">
        <authorList>
            <person name="Lian W.-H."/>
        </authorList>
    </citation>
    <scope>NUCLEOTIDE SEQUENCE [LARGE SCALE GENOMIC DNA]</scope>
    <source>
        <strain evidence="1 2">SYSU DXS3180</strain>
    </source>
</reference>
<accession>A0ABV3Z9A7</accession>
<sequence length="644" mass="72499">MATSKKLSRLLRGYSLDPGFSTRLDTMSINEMVYEIRWEDVSKGPIGEYFEVIDYDPASNCFYDPVELNSVEVLAQNGLPPSEGNPAFHQQFVYTIAMQTLEHFEKSLGRRVIWSPRIVVTGKNEGQRERLAVKQEYVPKLRLYPHAFREANAYYDPEKKAVLFGYFEAAATARGSNLPGGVIFSCLSPDIISHELTHALLDSIHPRFIENTNVDAPAFHEAFADIVALLQRFSVPSLLEYSIASTKGNLGEYSFLGELATQFGTALENGRGALRGAIGKVDEKTGKWQKYKPDPSLYHTVFEPHERGSVLVAVIFDAFIRLYNVKTADLLRIATNGSGILQPGAIHPDLVKRLAREAAEIAAHLLHVCIRALDYCPPVDITYGDYLRALITADVDTAPKDESGYRIALIEAFRSWGIFPDRVNTLSVESLCWSKQDNLTQAEKKAVAYIARQLKEWVAPIVELSYTDGVDRKEIYMASQKVQKDLHDLLVQKKVNIINSGDWSSLMKKFGLADGRVAFRYDDETITSDAMPPIEVHKVRPVYRVGREGVVVDQVIVTLSQTVRINKGNLKGSKFRGGCTFILNISKGYDLEYVIYKNVASQQRFKRQMDYQMGKTEEFVALSESMYEEESGFKNISFAKLHLH</sequence>